<dbReference type="GO" id="GO:0005737">
    <property type="term" value="C:cytoplasm"/>
    <property type="evidence" value="ECO:0007669"/>
    <property type="project" value="TreeGrafter"/>
</dbReference>
<feature type="region of interest" description="Disordered" evidence="1">
    <location>
        <begin position="687"/>
        <end position="712"/>
    </location>
</feature>
<evidence type="ECO:0000256" key="1">
    <source>
        <dbReference type="SAM" id="MobiDB-lite"/>
    </source>
</evidence>
<dbReference type="AlphaFoldDB" id="A0A3B3T282"/>
<protein>
    <submittedName>
        <fullName evidence="3">DNA damage induced apoptosis suppressor</fullName>
    </submittedName>
</protein>
<organism evidence="3 4">
    <name type="scientific">Paramormyrops kingsleyae</name>
    <dbReference type="NCBI Taxonomy" id="1676925"/>
    <lineage>
        <taxon>Eukaryota</taxon>
        <taxon>Metazoa</taxon>
        <taxon>Chordata</taxon>
        <taxon>Craniata</taxon>
        <taxon>Vertebrata</taxon>
        <taxon>Euteleostomi</taxon>
        <taxon>Actinopterygii</taxon>
        <taxon>Neopterygii</taxon>
        <taxon>Teleostei</taxon>
        <taxon>Osteoglossocephala</taxon>
        <taxon>Osteoglossomorpha</taxon>
        <taxon>Osteoglossiformes</taxon>
        <taxon>Mormyridae</taxon>
        <taxon>Paramormyrops</taxon>
    </lineage>
</organism>
<dbReference type="InterPro" id="IPR012340">
    <property type="entry name" value="NA-bd_OB-fold"/>
</dbReference>
<dbReference type="KEGG" id="pki:111837945"/>
<dbReference type="PANTHER" id="PTHR35537">
    <property type="entry name" value="DNA DAMAGE-INDUCIBLE APOPTOSIS SUPPRESSOR PROTEIN DDIAS"/>
    <property type="match status" value="1"/>
</dbReference>
<dbReference type="GeneID" id="111837945"/>
<dbReference type="CTD" id="220042"/>
<dbReference type="SUPFAM" id="SSF50249">
    <property type="entry name" value="Nucleic acid-binding proteins"/>
    <property type="match status" value="1"/>
</dbReference>
<feature type="region of interest" description="Disordered" evidence="1">
    <location>
        <begin position="259"/>
        <end position="278"/>
    </location>
</feature>
<dbReference type="OrthoDB" id="9948238at2759"/>
<dbReference type="STRING" id="1676925.ENSPKIP00000036775"/>
<dbReference type="RefSeq" id="XP_023656194.1">
    <property type="nucleotide sequence ID" value="XM_023800426.1"/>
</dbReference>
<proteinExistence type="predicted"/>
<reference evidence="3" key="2">
    <citation type="submission" date="2025-09" db="UniProtKB">
        <authorList>
            <consortium name="Ensembl"/>
        </authorList>
    </citation>
    <scope>IDENTIFICATION</scope>
</reference>
<dbReference type="GeneTree" id="ENSGT00940000166008"/>
<keyword evidence="4" id="KW-1185">Reference proteome</keyword>
<keyword evidence="2" id="KW-0732">Signal</keyword>
<dbReference type="Gene3D" id="2.40.50.140">
    <property type="entry name" value="Nucleic acid-binding proteins"/>
    <property type="match status" value="1"/>
</dbReference>
<evidence type="ECO:0000313" key="3">
    <source>
        <dbReference type="Ensembl" id="ENSPKIP00000036775.1"/>
    </source>
</evidence>
<evidence type="ECO:0000256" key="2">
    <source>
        <dbReference type="SAM" id="SignalP"/>
    </source>
</evidence>
<dbReference type="GO" id="GO:0005634">
    <property type="term" value="C:nucleus"/>
    <property type="evidence" value="ECO:0007669"/>
    <property type="project" value="TreeGrafter"/>
</dbReference>
<feature type="signal peptide" evidence="2">
    <location>
        <begin position="1"/>
        <end position="22"/>
    </location>
</feature>
<feature type="compositionally biased region" description="Basic and acidic residues" evidence="1">
    <location>
        <begin position="693"/>
        <end position="706"/>
    </location>
</feature>
<dbReference type="Proteomes" id="UP000261540">
    <property type="component" value="Unplaced"/>
</dbReference>
<dbReference type="Ensembl" id="ENSPKIT00000017728.1">
    <property type="protein sequence ID" value="ENSPKIP00000036775.1"/>
    <property type="gene ID" value="ENSPKIG00000015222.1"/>
</dbReference>
<sequence length="765" mass="86057">MTFLKLTFLKCYILSLQDSCVSYPCCQNCASKLHRNQTEQRYRCPKCGFACEIKNVSHRYKLSLKVARDCDIFGLTLFGSCLNPHFGASAVCLQRLVEESKAECSQTDVQQLLTKAVDDCFVGRCFLFGIKMPDFDVDGSTSTSNSFSSSLKRIKISGSFIASRMILPNSAVISCPVVTYFKKLLQAAHLSEFSVSQQPRKLLDTQQHDNSTILNSCECTLASHGGSHSQRTSGTHDDPGYFQQSLGIITFFTERSYSEPNGSAVVDSPKQRTEEQSSTEMPNPFCSCFCSSDTQGKCTRKETLCNCNFAVLKEDGNVSVFLWEDKSFSDVSGEFISKAGRSSEALTENNVCALDKEDAKLTSTIHVCELHVPAVSHNENPSDYSCNSKCDVLSNSKENISKESIDKVKSLIQHSSLTQERNKNELTSMPNAQAEKSVAHLSYWDTFESEYISNVKDYTDKSTNMDDRAKRQTNYFTSNCSIQKEPDCNNFTICDWKCKTEVSQQRSISWLEDVPNFSLDLFTGYEESHVHGGEQSKGESCRNCLFVKHSCNGTLRENPMKMKHNCNSSVSEPDLSNSLEFVPFYQSTPISKNPQFPKTIQYKNKNQVQRDHLLTKFHLKRHYDDCKTQDTDKLLSTPTSDSQNLLPPSMHKIPHLSVHERLMGGIKCACSHENGYTRVHLRNLDGNYQGKSDPAHKKMNKTEAKSNHSHSLSRSEKWDCSETVNVKRSHECTNLKHTPYTADISSFTAENSSMLCNWSADLFAD</sequence>
<dbReference type="PANTHER" id="PTHR35537:SF1">
    <property type="entry name" value="DNA DAMAGE-INDUCED APOPTOSIS SUPPRESSOR PROTEIN"/>
    <property type="match status" value="1"/>
</dbReference>
<feature type="chain" id="PRO_5017241101" evidence="2">
    <location>
        <begin position="23"/>
        <end position="765"/>
    </location>
</feature>
<reference evidence="3" key="1">
    <citation type="submission" date="2025-08" db="UniProtKB">
        <authorList>
            <consortium name="Ensembl"/>
        </authorList>
    </citation>
    <scope>IDENTIFICATION</scope>
</reference>
<evidence type="ECO:0000313" key="4">
    <source>
        <dbReference type="Proteomes" id="UP000261540"/>
    </source>
</evidence>
<accession>A0A3B3T282</accession>
<dbReference type="GO" id="GO:1902230">
    <property type="term" value="P:negative regulation of intrinsic apoptotic signaling pathway in response to DNA damage"/>
    <property type="evidence" value="ECO:0007669"/>
    <property type="project" value="InterPro"/>
</dbReference>
<dbReference type="InterPro" id="IPR043522">
    <property type="entry name" value="DDIAS"/>
</dbReference>
<name>A0A3B3T282_9TELE</name>